<organism evidence="1 2">
    <name type="scientific">Fomitopsis schrenkii</name>
    <name type="common">Brown rot fungus</name>
    <dbReference type="NCBI Taxonomy" id="2126942"/>
    <lineage>
        <taxon>Eukaryota</taxon>
        <taxon>Fungi</taxon>
        <taxon>Dikarya</taxon>
        <taxon>Basidiomycota</taxon>
        <taxon>Agaricomycotina</taxon>
        <taxon>Agaricomycetes</taxon>
        <taxon>Polyporales</taxon>
        <taxon>Fomitopsis</taxon>
    </lineage>
</organism>
<dbReference type="InParanoid" id="S8DTX2"/>
<dbReference type="HOGENOM" id="CLU_3050323_0_0_1"/>
<dbReference type="EMBL" id="KE504226">
    <property type="protein sequence ID" value="EPS94673.1"/>
    <property type="molecule type" value="Genomic_DNA"/>
</dbReference>
<name>S8DTX2_FOMSC</name>
<proteinExistence type="predicted"/>
<gene>
    <name evidence="1" type="ORF">FOMPIDRAFT_1026119</name>
</gene>
<sequence>MDPAHAFISDFGVPRSSCRLAALILRVLCPYIVWSKEGSLILVQAMRRPAAALL</sequence>
<dbReference type="AlphaFoldDB" id="S8DTX2"/>
<dbReference type="Proteomes" id="UP000015241">
    <property type="component" value="Unassembled WGS sequence"/>
</dbReference>
<accession>S8DTX2</accession>
<keyword evidence="2" id="KW-1185">Reference proteome</keyword>
<reference evidence="1 2" key="1">
    <citation type="journal article" date="2012" name="Science">
        <title>The Paleozoic origin of enzymatic lignin decomposition reconstructed from 31 fungal genomes.</title>
        <authorList>
            <person name="Floudas D."/>
            <person name="Binder M."/>
            <person name="Riley R."/>
            <person name="Barry K."/>
            <person name="Blanchette R.A."/>
            <person name="Henrissat B."/>
            <person name="Martinez A.T."/>
            <person name="Otillar R."/>
            <person name="Spatafora J.W."/>
            <person name="Yadav J.S."/>
            <person name="Aerts A."/>
            <person name="Benoit I."/>
            <person name="Boyd A."/>
            <person name="Carlson A."/>
            <person name="Copeland A."/>
            <person name="Coutinho P.M."/>
            <person name="de Vries R.P."/>
            <person name="Ferreira P."/>
            <person name="Findley K."/>
            <person name="Foster B."/>
            <person name="Gaskell J."/>
            <person name="Glotzer D."/>
            <person name="Gorecki P."/>
            <person name="Heitman J."/>
            <person name="Hesse C."/>
            <person name="Hori C."/>
            <person name="Igarashi K."/>
            <person name="Jurgens J.A."/>
            <person name="Kallen N."/>
            <person name="Kersten P."/>
            <person name="Kohler A."/>
            <person name="Kuees U."/>
            <person name="Kumar T.K.A."/>
            <person name="Kuo A."/>
            <person name="LaButti K."/>
            <person name="Larrondo L.F."/>
            <person name="Lindquist E."/>
            <person name="Ling A."/>
            <person name="Lombard V."/>
            <person name="Lucas S."/>
            <person name="Lundell T."/>
            <person name="Martin R."/>
            <person name="McLaughlin D.J."/>
            <person name="Morgenstern I."/>
            <person name="Morin E."/>
            <person name="Murat C."/>
            <person name="Nagy L.G."/>
            <person name="Nolan M."/>
            <person name="Ohm R.A."/>
            <person name="Patyshakuliyeva A."/>
            <person name="Rokas A."/>
            <person name="Ruiz-Duenas F.J."/>
            <person name="Sabat G."/>
            <person name="Salamov A."/>
            <person name="Samejima M."/>
            <person name="Schmutz J."/>
            <person name="Slot J.C."/>
            <person name="St John F."/>
            <person name="Stenlid J."/>
            <person name="Sun H."/>
            <person name="Sun S."/>
            <person name="Syed K."/>
            <person name="Tsang A."/>
            <person name="Wiebenga A."/>
            <person name="Young D."/>
            <person name="Pisabarro A."/>
            <person name="Eastwood D.C."/>
            <person name="Martin F."/>
            <person name="Cullen D."/>
            <person name="Grigoriev I.V."/>
            <person name="Hibbett D.S."/>
        </authorList>
    </citation>
    <scope>NUCLEOTIDE SEQUENCE</scope>
    <source>
        <strain evidence="2">FP-58527</strain>
    </source>
</reference>
<evidence type="ECO:0000313" key="1">
    <source>
        <dbReference type="EMBL" id="EPS94673.1"/>
    </source>
</evidence>
<evidence type="ECO:0000313" key="2">
    <source>
        <dbReference type="Proteomes" id="UP000015241"/>
    </source>
</evidence>
<protein>
    <submittedName>
        <fullName evidence="1">Uncharacterized protein</fullName>
    </submittedName>
</protein>